<reference evidence="1 2" key="1">
    <citation type="submission" date="2016-04" db="EMBL/GenBank/DDBJ databases">
        <title>Complete genome seqeunce of Leptospira alstonii serovar Room22.</title>
        <authorList>
            <person name="Nally J.E."/>
            <person name="Bayles D.O."/>
            <person name="Hurley D."/>
            <person name="Fanning S."/>
            <person name="McMahon B.J."/>
            <person name="Arent Z."/>
        </authorList>
    </citation>
    <scope>NUCLEOTIDE SEQUENCE [LARGE SCALE GENOMIC DNA]</scope>
    <source>
        <strain evidence="1 2">GWTS #1</strain>
    </source>
</reference>
<dbReference type="EMBL" id="CP015217">
    <property type="protein sequence ID" value="AOP36112.1"/>
    <property type="molecule type" value="Genomic_DNA"/>
</dbReference>
<name>A0A1D7V2Q6_9LEPT</name>
<sequence>MILPLLTIAFLTQNIFLSPKSHLWPSKILTFTLDPDSTRSDSRIAVYRSEKNYLILKRDLFAIGTGHDPRICFEAVGFSFMEQGGENGIQKARLKSPSGEEPILLWWYSVSERPYAEEFKGDRTTAPHRASSNGDWRWKRFRGSDVIQWNLYGPDEKELRTILESLSNPPR</sequence>
<dbReference type="AlphaFoldDB" id="A0A1D7V2Q6"/>
<evidence type="ECO:0000313" key="2">
    <source>
        <dbReference type="Proteomes" id="UP000094197"/>
    </source>
</evidence>
<dbReference type="Proteomes" id="UP000094197">
    <property type="component" value="Chromosome 1"/>
</dbReference>
<organism evidence="1 2">
    <name type="scientific">Leptospira tipperaryensis</name>
    <dbReference type="NCBI Taxonomy" id="2564040"/>
    <lineage>
        <taxon>Bacteria</taxon>
        <taxon>Pseudomonadati</taxon>
        <taxon>Spirochaetota</taxon>
        <taxon>Spirochaetia</taxon>
        <taxon>Leptospirales</taxon>
        <taxon>Leptospiraceae</taxon>
        <taxon>Leptospira</taxon>
    </lineage>
</organism>
<gene>
    <name evidence="1" type="ORF">A0128_15125</name>
</gene>
<dbReference type="KEGG" id="laj:A0128_15125"/>
<accession>A0A1D7V2Q6</accession>
<evidence type="ECO:0000313" key="1">
    <source>
        <dbReference type="EMBL" id="AOP36112.1"/>
    </source>
</evidence>
<proteinExistence type="predicted"/>
<protein>
    <submittedName>
        <fullName evidence="1">Uncharacterized protein</fullName>
    </submittedName>
</protein>
<keyword evidence="2" id="KW-1185">Reference proteome</keyword>